<dbReference type="EMBL" id="JXRP01000022">
    <property type="protein sequence ID" value="KIL42658.1"/>
    <property type="molecule type" value="Genomic_DNA"/>
</dbReference>
<reference evidence="1 2" key="1">
    <citation type="submission" date="2015-01" db="EMBL/GenBank/DDBJ databases">
        <title>Genome sequencing of Jeotgalibacillus soli.</title>
        <authorList>
            <person name="Goh K.M."/>
            <person name="Chan K.-G."/>
            <person name="Yaakop A.S."/>
            <person name="Ee R."/>
            <person name="Gan H.M."/>
            <person name="Chan C.S."/>
        </authorList>
    </citation>
    <scope>NUCLEOTIDE SEQUENCE [LARGE SCALE GENOMIC DNA]</scope>
    <source>
        <strain evidence="1 2">P9</strain>
    </source>
</reference>
<protein>
    <submittedName>
        <fullName evidence="1">Uncharacterized protein</fullName>
    </submittedName>
</protein>
<dbReference type="STRING" id="889306.KP78_38810"/>
<sequence length="109" mass="12736">MKAFMVKLQKTYESKMHVRHLFLTYPLIITFHIAGKKEQWCINDCEILPLYQRIEHAKEVIITGSEEECFKLLSGDSDAIVNIDGSFRDKLLLEAFMQLVTRNSSEKNR</sequence>
<gene>
    <name evidence="1" type="ORF">KP78_38810</name>
</gene>
<dbReference type="RefSeq" id="WP_041091074.1">
    <property type="nucleotide sequence ID" value="NZ_JXRP01000022.1"/>
</dbReference>
<proteinExistence type="predicted"/>
<comment type="caution">
    <text evidence="1">The sequence shown here is derived from an EMBL/GenBank/DDBJ whole genome shotgun (WGS) entry which is preliminary data.</text>
</comment>
<dbReference type="Proteomes" id="UP000031938">
    <property type="component" value="Unassembled WGS sequence"/>
</dbReference>
<evidence type="ECO:0000313" key="2">
    <source>
        <dbReference type="Proteomes" id="UP000031938"/>
    </source>
</evidence>
<dbReference type="AlphaFoldDB" id="A0A0C2VF71"/>
<evidence type="ECO:0000313" key="1">
    <source>
        <dbReference type="EMBL" id="KIL42658.1"/>
    </source>
</evidence>
<dbReference type="PATRIC" id="fig|889306.3.peg.3898"/>
<organism evidence="1 2">
    <name type="scientific">Jeotgalibacillus soli</name>
    <dbReference type="NCBI Taxonomy" id="889306"/>
    <lineage>
        <taxon>Bacteria</taxon>
        <taxon>Bacillati</taxon>
        <taxon>Bacillota</taxon>
        <taxon>Bacilli</taxon>
        <taxon>Bacillales</taxon>
        <taxon>Caryophanaceae</taxon>
        <taxon>Jeotgalibacillus</taxon>
    </lineage>
</organism>
<name>A0A0C2VF71_9BACL</name>
<keyword evidence="2" id="KW-1185">Reference proteome</keyword>
<accession>A0A0C2VF71</accession>